<organism evidence="3 4">
    <name type="scientific">Algoriphagus hitonicola</name>
    <dbReference type="NCBI Taxonomy" id="435880"/>
    <lineage>
        <taxon>Bacteria</taxon>
        <taxon>Pseudomonadati</taxon>
        <taxon>Bacteroidota</taxon>
        <taxon>Cytophagia</taxon>
        <taxon>Cytophagales</taxon>
        <taxon>Cyclobacteriaceae</taxon>
        <taxon>Algoriphagus</taxon>
    </lineage>
</organism>
<evidence type="ECO:0000259" key="2">
    <source>
        <dbReference type="Pfam" id="PF07978"/>
    </source>
</evidence>
<keyword evidence="4" id="KW-1185">Reference proteome</keyword>
<feature type="signal peptide" evidence="1">
    <location>
        <begin position="1"/>
        <end position="19"/>
    </location>
</feature>
<evidence type="ECO:0000313" key="4">
    <source>
        <dbReference type="Proteomes" id="UP000199642"/>
    </source>
</evidence>
<proteinExistence type="predicted"/>
<dbReference type="STRING" id="435880.SAMN04487988_11558"/>
<dbReference type="Proteomes" id="UP000199642">
    <property type="component" value="Unassembled WGS sequence"/>
</dbReference>
<dbReference type="SUPFAM" id="SSF54909">
    <property type="entry name" value="Dimeric alpha+beta barrel"/>
    <property type="match status" value="2"/>
</dbReference>
<keyword evidence="1" id="KW-0732">Signal</keyword>
<dbReference type="InterPro" id="IPR011008">
    <property type="entry name" value="Dimeric_a/b-barrel"/>
</dbReference>
<dbReference type="RefSeq" id="WP_092793884.1">
    <property type="nucleotide sequence ID" value="NZ_FOPC01000015.1"/>
</dbReference>
<dbReference type="Pfam" id="PF07978">
    <property type="entry name" value="NIPSNAP"/>
    <property type="match status" value="2"/>
</dbReference>
<feature type="domain" description="NIPSNAP" evidence="2">
    <location>
        <begin position="144"/>
        <end position="247"/>
    </location>
</feature>
<protein>
    <submittedName>
        <fullName evidence="3">NIPSNAP protein</fullName>
    </submittedName>
</protein>
<evidence type="ECO:0000256" key="1">
    <source>
        <dbReference type="SAM" id="SignalP"/>
    </source>
</evidence>
<gene>
    <name evidence="3" type="ORF">SAMN04487988_11558</name>
</gene>
<name>A0A1I2X0A0_9BACT</name>
<accession>A0A1I2X0A0</accession>
<dbReference type="Gene3D" id="3.30.70.100">
    <property type="match status" value="2"/>
</dbReference>
<reference evidence="4" key="1">
    <citation type="submission" date="2016-10" db="EMBL/GenBank/DDBJ databases">
        <authorList>
            <person name="Varghese N."/>
            <person name="Submissions S."/>
        </authorList>
    </citation>
    <scope>NUCLEOTIDE SEQUENCE [LARGE SCALE GENOMIC DNA]</scope>
    <source>
        <strain evidence="4">DSM 19315</strain>
    </source>
</reference>
<evidence type="ECO:0000313" key="3">
    <source>
        <dbReference type="EMBL" id="SFH06945.1"/>
    </source>
</evidence>
<feature type="domain" description="NIPSNAP" evidence="2">
    <location>
        <begin position="30"/>
        <end position="129"/>
    </location>
</feature>
<dbReference type="EMBL" id="FOPC01000015">
    <property type="protein sequence ID" value="SFH06945.1"/>
    <property type="molecule type" value="Genomic_DNA"/>
</dbReference>
<feature type="chain" id="PRO_5011549593" evidence="1">
    <location>
        <begin position="20"/>
        <end position="249"/>
    </location>
</feature>
<sequence>MNKLLTAILSLIFIINASAQQSPFTDSKYFEMRVYTAHEGKMPDLIKRFENHTTKLFERAGMENVGYFLPVDKSDNKLTYILGYPNENARERMWQSFLNDPEWKKVYEDSRKNGPLVKSIEETYMVLAPGLNDLPKPSASGIFQLRTYHCFDGKIENIQARFRDHTRALFEKQGLKNYPYFLTVEKDGSQSKLVYLLGHENQSEFEEAFQRFANDPEWIQVRDASEESGKIVERVDAKFFTALPFSKMK</sequence>
<dbReference type="OrthoDB" id="9809695at2"/>
<dbReference type="AlphaFoldDB" id="A0A1I2X0A0"/>
<dbReference type="InterPro" id="IPR012577">
    <property type="entry name" value="NIPSNAP"/>
</dbReference>